<feature type="compositionally biased region" description="Polar residues" evidence="4">
    <location>
        <begin position="840"/>
        <end position="854"/>
    </location>
</feature>
<dbReference type="KEGG" id="mbr:MONBRDRAFT_28536"/>
<feature type="region of interest" description="Disordered" evidence="4">
    <location>
        <begin position="27"/>
        <end position="67"/>
    </location>
</feature>
<dbReference type="EMBL" id="CH991568">
    <property type="protein sequence ID" value="EDQ86078.1"/>
    <property type="molecule type" value="Genomic_DNA"/>
</dbReference>
<dbReference type="CDD" id="cd23767">
    <property type="entry name" value="IQCD"/>
    <property type="match status" value="1"/>
</dbReference>
<dbReference type="InterPro" id="IPR000048">
    <property type="entry name" value="IQ_motif_EF-hand-BS"/>
</dbReference>
<gene>
    <name evidence="5" type="ORF">MONBRDRAFT_28536</name>
</gene>
<accession>A9V8G4</accession>
<evidence type="ECO:0000256" key="1">
    <source>
        <dbReference type="ARBA" id="ARBA00022614"/>
    </source>
</evidence>
<dbReference type="Pfam" id="PF13516">
    <property type="entry name" value="LRR_6"/>
    <property type="match status" value="1"/>
</dbReference>
<dbReference type="SMART" id="SM00015">
    <property type="entry name" value="IQ"/>
    <property type="match status" value="3"/>
</dbReference>
<dbReference type="InterPro" id="IPR032675">
    <property type="entry name" value="LRR_dom_sf"/>
</dbReference>
<dbReference type="PRINTS" id="PR00019">
    <property type="entry name" value="LEURICHRPT"/>
</dbReference>
<dbReference type="Pfam" id="PF00612">
    <property type="entry name" value="IQ"/>
    <property type="match status" value="2"/>
</dbReference>
<organism evidence="5 6">
    <name type="scientific">Monosiga brevicollis</name>
    <name type="common">Choanoflagellate</name>
    <dbReference type="NCBI Taxonomy" id="81824"/>
    <lineage>
        <taxon>Eukaryota</taxon>
        <taxon>Choanoflagellata</taxon>
        <taxon>Craspedida</taxon>
        <taxon>Salpingoecidae</taxon>
        <taxon>Monosiga</taxon>
    </lineage>
</organism>
<evidence type="ECO:0000256" key="2">
    <source>
        <dbReference type="ARBA" id="ARBA00022737"/>
    </source>
</evidence>
<feature type="region of interest" description="Disordered" evidence="4">
    <location>
        <begin position="824"/>
        <end position="949"/>
    </location>
</feature>
<reference evidence="5 6" key="1">
    <citation type="journal article" date="2008" name="Nature">
        <title>The genome of the choanoflagellate Monosiga brevicollis and the origin of metazoans.</title>
        <authorList>
            <consortium name="JGI Sequencing"/>
            <person name="King N."/>
            <person name="Westbrook M.J."/>
            <person name="Young S.L."/>
            <person name="Kuo A."/>
            <person name="Abedin M."/>
            <person name="Chapman J."/>
            <person name="Fairclough S."/>
            <person name="Hellsten U."/>
            <person name="Isogai Y."/>
            <person name="Letunic I."/>
            <person name="Marr M."/>
            <person name="Pincus D."/>
            <person name="Putnam N."/>
            <person name="Rokas A."/>
            <person name="Wright K.J."/>
            <person name="Zuzow R."/>
            <person name="Dirks W."/>
            <person name="Good M."/>
            <person name="Goodstein D."/>
            <person name="Lemons D."/>
            <person name="Li W."/>
            <person name="Lyons J.B."/>
            <person name="Morris A."/>
            <person name="Nichols S."/>
            <person name="Richter D.J."/>
            <person name="Salamov A."/>
            <person name="Bork P."/>
            <person name="Lim W.A."/>
            <person name="Manning G."/>
            <person name="Miller W.T."/>
            <person name="McGinnis W."/>
            <person name="Shapiro H."/>
            <person name="Tjian R."/>
            <person name="Grigoriev I.V."/>
            <person name="Rokhsar D."/>
        </authorList>
    </citation>
    <scope>NUCLEOTIDE SEQUENCE [LARGE SCALE GENOMIC DNA]</scope>
    <source>
        <strain evidence="6">MX1 / ATCC 50154</strain>
    </source>
</reference>
<dbReference type="Proteomes" id="UP000001357">
    <property type="component" value="Unassembled WGS sequence"/>
</dbReference>
<dbReference type="InParanoid" id="A9V8G4"/>
<feature type="region of interest" description="Disordered" evidence="4">
    <location>
        <begin position="132"/>
        <end position="170"/>
    </location>
</feature>
<evidence type="ECO:0000256" key="4">
    <source>
        <dbReference type="SAM" id="MobiDB-lite"/>
    </source>
</evidence>
<feature type="compositionally biased region" description="Acidic residues" evidence="4">
    <location>
        <begin position="107"/>
        <end position="116"/>
    </location>
</feature>
<protein>
    <submittedName>
        <fullName evidence="5">Uncharacterized protein</fullName>
    </submittedName>
</protein>
<feature type="compositionally biased region" description="Low complexity" evidence="4">
    <location>
        <begin position="34"/>
        <end position="48"/>
    </location>
</feature>
<dbReference type="InterPro" id="IPR003591">
    <property type="entry name" value="Leu-rich_rpt_typical-subtyp"/>
</dbReference>
<dbReference type="Gene3D" id="1.20.5.190">
    <property type="match status" value="1"/>
</dbReference>
<feature type="compositionally biased region" description="Low complexity" evidence="4">
    <location>
        <begin position="231"/>
        <end position="246"/>
    </location>
</feature>
<sequence length="949" mass="103916">MDDWPDVDDAEAIEAWIQAQLEALPVPTPRKRASPATLALATGAADSAARPEGVVTDASVATGHGESAMMDAPLTTRTSALHPATPRLGWRSISQRLAHAPSAPVDPDTDDPDDIDSPAYLERKVQILRAERAASLSDDNVKRNAGPPPPHRPSSSVSHDQHLDSAAVAPQDRRPWELLVREFVTKSQQLAEAHHAALQELAATTLPTPILAWGEPAQDDEANQPARNEATPDTSSDLPASPASASHTGNSAADEGQPSASGLNLNPAPHPQAQPAQQSRQAAAKLQARLAELEKTRQASQQARQLASARVLQRVFTAWCARDLWRPRLHAAHVQYQAQQARAATRLQALVRGWLCRRRYSSAIATAIQRTRAKSKLLQTWCHSGLDAAHRGLAAHHRAQEEQAERQRLEAERQAALQAHRRQEEEAARLAAQRAAEEARLAEERAKRQAAQRAHEAQLQRAEQALTQLELARQQSSPRLLDALHAVTAPPRDVFADDPASHVTLRTPTSEHAPTMRILSSGGRWSHFPGFTSHLSVLRLQGCNLSTIPELAALPLLTYLDVSHNKLASINVHHLPWLTYMNVAHNDLTALEVIETPSLRLLDCSRNQLTTFPTWPAPLAQLQHLDVSHNQLQDLGGILSHVAPGLRRLVALDNPLQKLTVDDIPVLTTATISVETWGTAVGVDEAERWRIVSGDRAKMMITLPRLAPEHPAWAKLEAAAPLVELNPLQTLVQTDGSVAELLAALRRWLALTNSHAVQPKDLDALWPLAPNRRKHVAATRIQAAWRGHHLRRHLDAILHNVFAVNAGASNEHGEDDQVLRFNEPDASDLLDLERAPRKTSGPTMSRSKVRTGNVTPADARAEAAVSQATEPVPLPAPDRWMQPMSATSRPRSAQDLPPVRASRDAPPNHDATTRSLPPEASDRAALLYTQRQKSARAQHHKRRSTSTWK</sequence>
<dbReference type="GeneID" id="5894260"/>
<dbReference type="PANTHER" id="PTHR15454">
    <property type="entry name" value="NISCHARIN RELATED"/>
    <property type="match status" value="1"/>
</dbReference>
<dbReference type="PROSITE" id="PS51450">
    <property type="entry name" value="LRR"/>
    <property type="match status" value="2"/>
</dbReference>
<feature type="compositionally biased region" description="Low complexity" evidence="4">
    <location>
        <begin position="271"/>
        <end position="286"/>
    </location>
</feature>
<evidence type="ECO:0000313" key="6">
    <source>
        <dbReference type="Proteomes" id="UP000001357"/>
    </source>
</evidence>
<feature type="compositionally biased region" description="Basic residues" evidence="4">
    <location>
        <begin position="933"/>
        <end position="949"/>
    </location>
</feature>
<keyword evidence="3" id="KW-0175">Coiled coil</keyword>
<dbReference type="AlphaFoldDB" id="A9V8G4"/>
<feature type="coiled-coil region" evidence="3">
    <location>
        <begin position="394"/>
        <end position="475"/>
    </location>
</feature>
<name>A9V8G4_MONBE</name>
<evidence type="ECO:0000313" key="5">
    <source>
        <dbReference type="EMBL" id="EDQ86078.1"/>
    </source>
</evidence>
<dbReference type="RefSeq" id="XP_001749003.1">
    <property type="nucleotide sequence ID" value="XM_001748951.1"/>
</dbReference>
<dbReference type="SUPFAM" id="SSF52058">
    <property type="entry name" value="L domain-like"/>
    <property type="match status" value="1"/>
</dbReference>
<dbReference type="SMART" id="SM00369">
    <property type="entry name" value="LRR_TYP"/>
    <property type="match status" value="2"/>
</dbReference>
<feature type="region of interest" description="Disordered" evidence="4">
    <location>
        <begin position="98"/>
        <end position="117"/>
    </location>
</feature>
<dbReference type="InterPro" id="IPR001611">
    <property type="entry name" value="Leu-rich_rpt"/>
</dbReference>
<dbReference type="STRING" id="81824.A9V8G4"/>
<keyword evidence="2" id="KW-0677">Repeat</keyword>
<keyword evidence="1" id="KW-0433">Leucine-rich repeat</keyword>
<feature type="region of interest" description="Disordered" evidence="4">
    <location>
        <begin position="216"/>
        <end position="286"/>
    </location>
</feature>
<dbReference type="Gene3D" id="3.80.10.10">
    <property type="entry name" value="Ribonuclease Inhibitor"/>
    <property type="match status" value="1"/>
</dbReference>
<dbReference type="PROSITE" id="PS50096">
    <property type="entry name" value="IQ"/>
    <property type="match status" value="2"/>
</dbReference>
<dbReference type="PANTHER" id="PTHR15454:SF56">
    <property type="entry name" value="PROTEIN PHOSPHATASE 1 REGULATORY SUBUNIT 7-RELATED"/>
    <property type="match status" value="1"/>
</dbReference>
<proteinExistence type="predicted"/>
<evidence type="ECO:0000256" key="3">
    <source>
        <dbReference type="SAM" id="Coils"/>
    </source>
</evidence>
<keyword evidence="6" id="KW-1185">Reference proteome</keyword>